<gene>
    <name evidence="1" type="ORF">SAMN05421858_0103</name>
</gene>
<protein>
    <recommendedName>
        <fullName evidence="3">Roadblock/LC7 domain-containing protein</fullName>
    </recommendedName>
</protein>
<evidence type="ECO:0000313" key="2">
    <source>
        <dbReference type="Proteomes" id="UP000186914"/>
    </source>
</evidence>
<dbReference type="EMBL" id="FTNO01000001">
    <property type="protein sequence ID" value="SIQ69325.1"/>
    <property type="molecule type" value="Genomic_DNA"/>
</dbReference>
<evidence type="ECO:0008006" key="3">
    <source>
        <dbReference type="Google" id="ProtNLM"/>
    </source>
</evidence>
<reference evidence="2" key="1">
    <citation type="submission" date="2017-01" db="EMBL/GenBank/DDBJ databases">
        <authorList>
            <person name="Varghese N."/>
            <person name="Submissions S."/>
        </authorList>
    </citation>
    <scope>NUCLEOTIDE SEQUENCE [LARGE SCALE GENOMIC DNA]</scope>
    <source>
        <strain evidence="2">CGMCC 1.7737</strain>
    </source>
</reference>
<dbReference type="Proteomes" id="UP000186914">
    <property type="component" value="Unassembled WGS sequence"/>
</dbReference>
<keyword evidence="2" id="KW-1185">Reference proteome</keyword>
<proteinExistence type="predicted"/>
<dbReference type="AlphaFoldDB" id="A0A1N6UUJ8"/>
<organism evidence="1 2">
    <name type="scientific">Haladaptatus litoreus</name>
    <dbReference type="NCBI Taxonomy" id="553468"/>
    <lineage>
        <taxon>Archaea</taxon>
        <taxon>Methanobacteriati</taxon>
        <taxon>Methanobacteriota</taxon>
        <taxon>Stenosarchaea group</taxon>
        <taxon>Halobacteria</taxon>
        <taxon>Halobacteriales</taxon>
        <taxon>Haladaptataceae</taxon>
        <taxon>Haladaptatus</taxon>
    </lineage>
</organism>
<name>A0A1N6UUJ8_9EURY</name>
<dbReference type="RefSeq" id="WP_139328790.1">
    <property type="nucleotide sequence ID" value="NZ_FTNO01000001.1"/>
</dbReference>
<dbReference type="InterPro" id="IPR055944">
    <property type="entry name" value="DUF7522"/>
</dbReference>
<evidence type="ECO:0000313" key="1">
    <source>
        <dbReference type="EMBL" id="SIQ69325.1"/>
    </source>
</evidence>
<dbReference type="Pfam" id="PF24366">
    <property type="entry name" value="DUF7522"/>
    <property type="match status" value="1"/>
</dbReference>
<accession>A0A1N6UUJ8</accession>
<sequence>MTHVSVRDVGAYCKRRAGRGLQGIIAYGSQEYEIYFLSDTVRDSFGDEQITNLVELGRDLHNTIGLAGTVAPELGTPRANVYTFSNLFVIHFTRTETEGILVAFSERSGKSLYRVIDDCLERIDA</sequence>